<dbReference type="GO" id="GO:0010333">
    <property type="term" value="F:terpene synthase activity"/>
    <property type="evidence" value="ECO:0007669"/>
    <property type="project" value="InterPro"/>
</dbReference>
<evidence type="ECO:0000256" key="2">
    <source>
        <dbReference type="ARBA" id="ARBA00006333"/>
    </source>
</evidence>
<protein>
    <recommendedName>
        <fullName evidence="6">Terpene synthase</fullName>
        <ecNumber evidence="6">4.2.3.-</ecNumber>
    </recommendedName>
</protein>
<dbReference type="InterPro" id="IPR008949">
    <property type="entry name" value="Isoprenoid_synthase_dom_sf"/>
</dbReference>
<organism evidence="7 8">
    <name type="scientific">Heliocybe sulcata</name>
    <dbReference type="NCBI Taxonomy" id="5364"/>
    <lineage>
        <taxon>Eukaryota</taxon>
        <taxon>Fungi</taxon>
        <taxon>Dikarya</taxon>
        <taxon>Basidiomycota</taxon>
        <taxon>Agaricomycotina</taxon>
        <taxon>Agaricomycetes</taxon>
        <taxon>Gloeophyllales</taxon>
        <taxon>Gloeophyllaceae</taxon>
        <taxon>Heliocybe</taxon>
    </lineage>
</organism>
<comment type="cofactor">
    <cofactor evidence="1 6">
        <name>Mg(2+)</name>
        <dbReference type="ChEBI" id="CHEBI:18420"/>
    </cofactor>
</comment>
<comment type="similarity">
    <text evidence="2 6">Belongs to the terpene synthase family.</text>
</comment>
<evidence type="ECO:0000313" key="7">
    <source>
        <dbReference type="EMBL" id="TFK47567.1"/>
    </source>
</evidence>
<dbReference type="SFLD" id="SFLDG01020">
    <property type="entry name" value="Terpene_Cyclase_Like_2"/>
    <property type="match status" value="1"/>
</dbReference>
<dbReference type="GO" id="GO:0008299">
    <property type="term" value="P:isoprenoid biosynthetic process"/>
    <property type="evidence" value="ECO:0007669"/>
    <property type="project" value="UniProtKB-ARBA"/>
</dbReference>
<evidence type="ECO:0000256" key="4">
    <source>
        <dbReference type="ARBA" id="ARBA00022842"/>
    </source>
</evidence>
<reference evidence="7 8" key="1">
    <citation type="journal article" date="2019" name="Nat. Ecol. Evol.">
        <title>Megaphylogeny resolves global patterns of mushroom evolution.</title>
        <authorList>
            <person name="Varga T."/>
            <person name="Krizsan K."/>
            <person name="Foldi C."/>
            <person name="Dima B."/>
            <person name="Sanchez-Garcia M."/>
            <person name="Sanchez-Ramirez S."/>
            <person name="Szollosi G.J."/>
            <person name="Szarkandi J.G."/>
            <person name="Papp V."/>
            <person name="Albert L."/>
            <person name="Andreopoulos W."/>
            <person name="Angelini C."/>
            <person name="Antonin V."/>
            <person name="Barry K.W."/>
            <person name="Bougher N.L."/>
            <person name="Buchanan P."/>
            <person name="Buyck B."/>
            <person name="Bense V."/>
            <person name="Catcheside P."/>
            <person name="Chovatia M."/>
            <person name="Cooper J."/>
            <person name="Damon W."/>
            <person name="Desjardin D."/>
            <person name="Finy P."/>
            <person name="Geml J."/>
            <person name="Haridas S."/>
            <person name="Hughes K."/>
            <person name="Justo A."/>
            <person name="Karasinski D."/>
            <person name="Kautmanova I."/>
            <person name="Kiss B."/>
            <person name="Kocsube S."/>
            <person name="Kotiranta H."/>
            <person name="LaButti K.M."/>
            <person name="Lechner B.E."/>
            <person name="Liimatainen K."/>
            <person name="Lipzen A."/>
            <person name="Lukacs Z."/>
            <person name="Mihaltcheva S."/>
            <person name="Morgado L.N."/>
            <person name="Niskanen T."/>
            <person name="Noordeloos M.E."/>
            <person name="Ohm R.A."/>
            <person name="Ortiz-Santana B."/>
            <person name="Ovrebo C."/>
            <person name="Racz N."/>
            <person name="Riley R."/>
            <person name="Savchenko A."/>
            <person name="Shiryaev A."/>
            <person name="Soop K."/>
            <person name="Spirin V."/>
            <person name="Szebenyi C."/>
            <person name="Tomsovsky M."/>
            <person name="Tulloss R.E."/>
            <person name="Uehling J."/>
            <person name="Grigoriev I.V."/>
            <person name="Vagvolgyi C."/>
            <person name="Papp T."/>
            <person name="Martin F.M."/>
            <person name="Miettinen O."/>
            <person name="Hibbett D.S."/>
            <person name="Nagy L.G."/>
        </authorList>
    </citation>
    <scope>NUCLEOTIDE SEQUENCE [LARGE SCALE GENOMIC DNA]</scope>
    <source>
        <strain evidence="7 8">OMC1185</strain>
    </source>
</reference>
<dbReference type="AlphaFoldDB" id="A0A5C3MRK2"/>
<gene>
    <name evidence="7" type="ORF">OE88DRAFT_1811025</name>
</gene>
<evidence type="ECO:0000256" key="5">
    <source>
        <dbReference type="ARBA" id="ARBA00023239"/>
    </source>
</evidence>
<dbReference type="PANTHER" id="PTHR35201:SF4">
    <property type="entry name" value="BETA-PINACENE SYNTHASE-RELATED"/>
    <property type="match status" value="1"/>
</dbReference>
<dbReference type="InterPro" id="IPR034686">
    <property type="entry name" value="Terpene_cyclase-like_2"/>
</dbReference>
<evidence type="ECO:0000256" key="6">
    <source>
        <dbReference type="RuleBase" id="RU366034"/>
    </source>
</evidence>
<keyword evidence="3 6" id="KW-0479">Metal-binding</keyword>
<dbReference type="PANTHER" id="PTHR35201">
    <property type="entry name" value="TERPENE SYNTHASE"/>
    <property type="match status" value="1"/>
</dbReference>
<evidence type="ECO:0000256" key="1">
    <source>
        <dbReference type="ARBA" id="ARBA00001946"/>
    </source>
</evidence>
<dbReference type="SFLD" id="SFLDS00005">
    <property type="entry name" value="Isoprenoid_Synthase_Type_I"/>
    <property type="match status" value="1"/>
</dbReference>
<accession>A0A5C3MRK2</accession>
<dbReference type="SUPFAM" id="SSF48576">
    <property type="entry name" value="Terpenoid synthases"/>
    <property type="match status" value="1"/>
</dbReference>
<dbReference type="Proteomes" id="UP000305948">
    <property type="component" value="Unassembled WGS sequence"/>
</dbReference>
<dbReference type="EMBL" id="ML213523">
    <property type="protein sequence ID" value="TFK47567.1"/>
    <property type="molecule type" value="Genomic_DNA"/>
</dbReference>
<name>A0A5C3MRK2_9AGAM</name>
<evidence type="ECO:0000313" key="8">
    <source>
        <dbReference type="Proteomes" id="UP000305948"/>
    </source>
</evidence>
<dbReference type="Gene3D" id="1.10.600.10">
    <property type="entry name" value="Farnesyl Diphosphate Synthase"/>
    <property type="match status" value="1"/>
</dbReference>
<sequence length="339" mass="39169">MGPAKTGFYLPDGLANWPWTRKLNPHYQKVKAESEAWITSFGAFDEHAQRSFNKCDFSLLACLGYCEADKDHVRTGCDLMNFLFLFDELSDVEDEKGVRAQADSIMDALRNPHISRPTGESILGEVTRQFWARAVQMMSASSQKRFISATGTHVEAMVQQAKDRSDGYQDRRSIESYISIRRGTIAAKLAFAVLEWDMELPESVKKHPLIVNMETCCMDMLILSNDMYSYNIEQAKGDDGHNIVTVVMQEKDTDVQWALHWVRQYYRRITSQFLRDKEMLPSWGNDVDKQIARYVEGLGNWARGHDQWCFETERYFGTGALEIQEERWIEMLPKRSKEA</sequence>
<dbReference type="Pfam" id="PF19086">
    <property type="entry name" value="Terpene_syn_C_2"/>
    <property type="match status" value="1"/>
</dbReference>
<evidence type="ECO:0000256" key="3">
    <source>
        <dbReference type="ARBA" id="ARBA00022723"/>
    </source>
</evidence>
<dbReference type="GO" id="GO:0046872">
    <property type="term" value="F:metal ion binding"/>
    <property type="evidence" value="ECO:0007669"/>
    <property type="project" value="UniProtKB-KW"/>
</dbReference>
<proteinExistence type="inferred from homology"/>
<dbReference type="OrthoDB" id="6486656at2759"/>
<dbReference type="EC" id="4.2.3.-" evidence="6"/>
<keyword evidence="5 6" id="KW-0456">Lyase</keyword>
<keyword evidence="4 6" id="KW-0460">Magnesium</keyword>
<keyword evidence="8" id="KW-1185">Reference proteome</keyword>